<sequence length="589" mass="61946">MKSRAAMGPMLLAMLALLNGCGDGSEGVAGMPMVTLGMANATLPPAGGAPAPAATTAGMLRKTTAMSGTGAPMLLGAQTHFSQGWPTSVLPLADQAGVTLLRDSLAWSTGEATKGVYTLNGTTAQALSLACAQGKKLILTIVPRNPAYDSGLFVWSDEGRAAYAAYLSALADRFGTCLTAVEMGNEINGNKVLAYPAGTNAAATYVKMAQVVKAKVGGRFTVLAGSTNQVGTGFLTPFFAAGLLQTVDGLTVHPYRLRAEGIDLEIDRLNAVMDKFGRRVPIWATEFSIDTPDRAFAANELVKETTLMAASGVAAASWYALVDQKYFPNMGLYNNGLPKEQAKAATMMQQVLAQGQPQRIDMGDPLVFAYRFGADTTVIWGAPRSLSVSGGTVRDAIGLPSAGTTLDERPLVITGTTAISVGQSAWVADTLMGWGSAQWRYFARTGTTTLKENALPMFDDAFTGYFGDRWYRPLRINGTTAAVAGNGTSPTKAMWRYTAPEAQSLDLRACFNKTLNGDGVDLSVMKNGKPLWTGILTTSLTPGPLPVDLMAGDKLDIVAGPNLTSGGDAFVYRAVLFRRGASTAVTCFK</sequence>
<dbReference type="SUPFAM" id="SSF51445">
    <property type="entry name" value="(Trans)glycosidases"/>
    <property type="match status" value="1"/>
</dbReference>
<feature type="chain" id="PRO_5046193492" evidence="1">
    <location>
        <begin position="19"/>
        <end position="589"/>
    </location>
</feature>
<evidence type="ECO:0000259" key="2">
    <source>
        <dbReference type="Pfam" id="PF11790"/>
    </source>
</evidence>
<dbReference type="InterPro" id="IPR024655">
    <property type="entry name" value="Asl1_glyco_hydro_catalytic"/>
</dbReference>
<dbReference type="Proteomes" id="UP001222770">
    <property type="component" value="Unassembled WGS sequence"/>
</dbReference>
<name>A0ABT6CDT2_9SPHN</name>
<dbReference type="Gene3D" id="3.20.20.80">
    <property type="entry name" value="Glycosidases"/>
    <property type="match status" value="1"/>
</dbReference>
<organism evidence="3 4">
    <name type="scientific">Novosphingobium cyanobacteriorum</name>
    <dbReference type="NCBI Taxonomy" id="3024215"/>
    <lineage>
        <taxon>Bacteria</taxon>
        <taxon>Pseudomonadati</taxon>
        <taxon>Pseudomonadota</taxon>
        <taxon>Alphaproteobacteria</taxon>
        <taxon>Sphingomonadales</taxon>
        <taxon>Sphingomonadaceae</taxon>
        <taxon>Novosphingobium</taxon>
    </lineage>
</organism>
<dbReference type="EMBL" id="JAROCY010000002">
    <property type="protein sequence ID" value="MDF8332080.1"/>
    <property type="molecule type" value="Genomic_DNA"/>
</dbReference>
<keyword evidence="1" id="KW-0732">Signal</keyword>
<keyword evidence="4" id="KW-1185">Reference proteome</keyword>
<evidence type="ECO:0000313" key="3">
    <source>
        <dbReference type="EMBL" id="MDF8332080.1"/>
    </source>
</evidence>
<feature type="signal peptide" evidence="1">
    <location>
        <begin position="1"/>
        <end position="18"/>
    </location>
</feature>
<proteinExistence type="predicted"/>
<evidence type="ECO:0000256" key="1">
    <source>
        <dbReference type="SAM" id="SignalP"/>
    </source>
</evidence>
<gene>
    <name evidence="3" type="ORF">POM99_02600</name>
</gene>
<dbReference type="InterPro" id="IPR017853">
    <property type="entry name" value="GH"/>
</dbReference>
<feature type="domain" description="Asl1-like glycosyl hydrolase catalytic" evidence="2">
    <location>
        <begin position="199"/>
        <end position="304"/>
    </location>
</feature>
<dbReference type="GO" id="GO:0016787">
    <property type="term" value="F:hydrolase activity"/>
    <property type="evidence" value="ECO:0007669"/>
    <property type="project" value="UniProtKB-KW"/>
</dbReference>
<protein>
    <submittedName>
        <fullName evidence="3">Glycosyl hydrolase</fullName>
    </submittedName>
</protein>
<reference evidence="3 4" key="1">
    <citation type="submission" date="2023-03" db="EMBL/GenBank/DDBJ databases">
        <title>Novosphingobium cyanobacteriorum sp. nov., isolated from a eutrophic reservoir during the Microcystis bloom period.</title>
        <authorList>
            <person name="Kang M."/>
            <person name="Le V."/>
            <person name="Ko S.-R."/>
            <person name="Lee S.-A."/>
            <person name="Ahn C.-Y."/>
        </authorList>
    </citation>
    <scope>NUCLEOTIDE SEQUENCE [LARGE SCALE GENOMIC DNA]</scope>
    <source>
        <strain evidence="3 4">HBC54</strain>
    </source>
</reference>
<comment type="caution">
    <text evidence="3">The sequence shown here is derived from an EMBL/GenBank/DDBJ whole genome shotgun (WGS) entry which is preliminary data.</text>
</comment>
<evidence type="ECO:0000313" key="4">
    <source>
        <dbReference type="Proteomes" id="UP001222770"/>
    </source>
</evidence>
<accession>A0ABT6CDT2</accession>
<dbReference type="Pfam" id="PF11790">
    <property type="entry name" value="Glyco_hydro_cc"/>
    <property type="match status" value="1"/>
</dbReference>
<dbReference type="RefSeq" id="WP_277275242.1">
    <property type="nucleotide sequence ID" value="NZ_JAROCY010000002.1"/>
</dbReference>
<keyword evidence="3" id="KW-0378">Hydrolase</keyword>